<feature type="compositionally biased region" description="Polar residues" evidence="8">
    <location>
        <begin position="246"/>
        <end position="266"/>
    </location>
</feature>
<evidence type="ECO:0000256" key="2">
    <source>
        <dbReference type="ARBA" id="ARBA00016279"/>
    </source>
</evidence>
<dbReference type="InterPro" id="IPR045886">
    <property type="entry name" value="ThiF/MoeB/HesA"/>
</dbReference>
<dbReference type="GO" id="GO:0005524">
    <property type="term" value="F:ATP binding"/>
    <property type="evidence" value="ECO:0007669"/>
    <property type="project" value="UniProtKB-KW"/>
</dbReference>
<keyword evidence="5" id="KW-0833">Ubl conjugation pathway</keyword>
<dbReference type="Proteomes" id="UP000011014">
    <property type="component" value="Unassembled WGS sequence"/>
</dbReference>
<feature type="region of interest" description="Disordered" evidence="8">
    <location>
        <begin position="245"/>
        <end position="267"/>
    </location>
</feature>
<protein>
    <recommendedName>
        <fullName evidence="2">Ubiquitin-like modifier-activating enzyme 5</fullName>
    </recommendedName>
</protein>
<evidence type="ECO:0000256" key="1">
    <source>
        <dbReference type="ARBA" id="ARBA00005339"/>
    </source>
</evidence>
<evidence type="ECO:0000313" key="10">
    <source>
        <dbReference type="EMBL" id="CBY41913.1"/>
    </source>
</evidence>
<dbReference type="PANTHER" id="PTHR10953:SF9">
    <property type="entry name" value="UBIQUITIN-LIKE MODIFIER-ACTIVATING ENZYME 5"/>
    <property type="match status" value="1"/>
</dbReference>
<dbReference type="GO" id="GO:0005829">
    <property type="term" value="C:cytosol"/>
    <property type="evidence" value="ECO:0007669"/>
    <property type="project" value="TreeGrafter"/>
</dbReference>
<evidence type="ECO:0000256" key="4">
    <source>
        <dbReference type="ARBA" id="ARBA00022741"/>
    </source>
</evidence>
<keyword evidence="4" id="KW-0547">Nucleotide-binding</keyword>
<feature type="domain" description="THIF-type NAD/FAD binding fold" evidence="9">
    <location>
        <begin position="2"/>
        <end position="194"/>
    </location>
</feature>
<dbReference type="Gene3D" id="3.40.50.720">
    <property type="entry name" value="NAD(P)-binding Rossmann-like Domain"/>
    <property type="match status" value="1"/>
</dbReference>
<reference evidence="10" key="1">
    <citation type="journal article" date="2010" name="Science">
        <title>Plasticity of animal genome architecture unmasked by rapid evolution of a pelagic tunicate.</title>
        <authorList>
            <person name="Denoeud F."/>
            <person name="Henriet S."/>
            <person name="Mungpakdee S."/>
            <person name="Aury J.M."/>
            <person name="Da Silva C."/>
            <person name="Brinkmann H."/>
            <person name="Mikhaleva J."/>
            <person name="Olsen L.C."/>
            <person name="Jubin C."/>
            <person name="Canestro C."/>
            <person name="Bouquet J.M."/>
            <person name="Danks G."/>
            <person name="Poulain J."/>
            <person name="Campsteijn C."/>
            <person name="Adamski M."/>
            <person name="Cross I."/>
            <person name="Yadetie F."/>
            <person name="Muffato M."/>
            <person name="Louis A."/>
            <person name="Butcher S."/>
            <person name="Tsagkogeorga G."/>
            <person name="Konrad A."/>
            <person name="Singh S."/>
            <person name="Jensen M.F."/>
            <person name="Cong E.H."/>
            <person name="Eikeseth-Otteraa H."/>
            <person name="Noel B."/>
            <person name="Anthouard V."/>
            <person name="Porcel B.M."/>
            <person name="Kachouri-Lafond R."/>
            <person name="Nishino A."/>
            <person name="Ugolini M."/>
            <person name="Chourrout P."/>
            <person name="Nishida H."/>
            <person name="Aasland R."/>
            <person name="Huzurbazar S."/>
            <person name="Westhof E."/>
            <person name="Delsuc F."/>
            <person name="Lehrach H."/>
            <person name="Reinhardt R."/>
            <person name="Weissenbach J."/>
            <person name="Roy S.W."/>
            <person name="Artiguenave F."/>
            <person name="Postlethwait J.H."/>
            <person name="Manak J.R."/>
            <person name="Thompson E.M."/>
            <person name="Jaillon O."/>
            <person name="Du Pasquier L."/>
            <person name="Boudinot P."/>
            <person name="Liberles D.A."/>
            <person name="Volff J.N."/>
            <person name="Philippe H."/>
            <person name="Lenhard B."/>
            <person name="Roest Crollius H."/>
            <person name="Wincker P."/>
            <person name="Chourrout D."/>
        </authorList>
    </citation>
    <scope>NUCLEOTIDE SEQUENCE [LARGE SCALE GENOMIC DNA]</scope>
</reference>
<evidence type="ECO:0000259" key="9">
    <source>
        <dbReference type="Pfam" id="PF00899"/>
    </source>
</evidence>
<dbReference type="InterPro" id="IPR000594">
    <property type="entry name" value="ThiF_NAD_FAD-bd"/>
</dbReference>
<evidence type="ECO:0000256" key="8">
    <source>
        <dbReference type="SAM" id="MobiDB-lite"/>
    </source>
</evidence>
<keyword evidence="7" id="KW-0067">ATP-binding</keyword>
<dbReference type="InterPro" id="IPR035985">
    <property type="entry name" value="Ubiquitin-activating_enz"/>
</dbReference>
<organism evidence="10">
    <name type="scientific">Oikopleura dioica</name>
    <name type="common">Tunicate</name>
    <dbReference type="NCBI Taxonomy" id="34765"/>
    <lineage>
        <taxon>Eukaryota</taxon>
        <taxon>Metazoa</taxon>
        <taxon>Chordata</taxon>
        <taxon>Tunicata</taxon>
        <taxon>Appendicularia</taxon>
        <taxon>Copelata</taxon>
        <taxon>Oikopleuridae</taxon>
        <taxon>Oikopleura</taxon>
    </lineage>
</organism>
<dbReference type="Pfam" id="PF00899">
    <property type="entry name" value="ThiF"/>
    <property type="match status" value="1"/>
</dbReference>
<keyword evidence="3" id="KW-0479">Metal-binding</keyword>
<comment type="similarity">
    <text evidence="1">Belongs to the ubiquitin-activating E1 family. UBA5 subfamily.</text>
</comment>
<proteinExistence type="inferred from homology"/>
<dbReference type="SUPFAM" id="SSF69572">
    <property type="entry name" value="Activating enzymes of the ubiquitin-like proteins"/>
    <property type="match status" value="1"/>
</dbReference>
<sequence length="278" mass="30591">MANMNRLFFQPHQSGQSKVAAAAQTLQNINPDVVIETHNYNITLVENFDHFLAQMTNGSLTGGKVDLVLSCVDNFEARMSINQACNELGQTWIESGVSENAVSGHIQFVSPGETACFGCAPPLIMAEGIDEKTLKREGVCAASLPTTMGIVAGFLVQNTLKFLLDFGDVSPYLGYSALLDHFPKYPMKPNPTCNDSFCLKMQKKVENKEKELIIYKPKEVEIEEEVVIENPFEIEMCDDDDGDIHASSNLPVESSKETSVQKTSEVSLEDLMSQLGNL</sequence>
<dbReference type="AlphaFoldDB" id="E4Z2I5"/>
<dbReference type="PANTHER" id="PTHR10953">
    <property type="entry name" value="UBIQUITIN-ACTIVATING ENZYME E1"/>
    <property type="match status" value="1"/>
</dbReference>
<dbReference type="GO" id="GO:0046872">
    <property type="term" value="F:metal ion binding"/>
    <property type="evidence" value="ECO:0007669"/>
    <property type="project" value="UniProtKB-KW"/>
</dbReference>
<keyword evidence="6" id="KW-0862">Zinc</keyword>
<dbReference type="GO" id="GO:0071569">
    <property type="term" value="P:protein ufmylation"/>
    <property type="evidence" value="ECO:0007669"/>
    <property type="project" value="TreeGrafter"/>
</dbReference>
<accession>E4Z2I5</accession>
<evidence type="ECO:0000256" key="3">
    <source>
        <dbReference type="ARBA" id="ARBA00022723"/>
    </source>
</evidence>
<evidence type="ECO:0000256" key="7">
    <source>
        <dbReference type="ARBA" id="ARBA00022840"/>
    </source>
</evidence>
<dbReference type="GO" id="GO:0071566">
    <property type="term" value="F:UFM1 activating enzyme activity"/>
    <property type="evidence" value="ECO:0007669"/>
    <property type="project" value="TreeGrafter"/>
</dbReference>
<dbReference type="EMBL" id="FN656727">
    <property type="protein sequence ID" value="CBY41913.1"/>
    <property type="molecule type" value="Genomic_DNA"/>
</dbReference>
<name>E4Z2I5_OIKDI</name>
<gene>
    <name evidence="10" type="ORF">GSOID_T00024009001</name>
</gene>
<evidence type="ECO:0000256" key="6">
    <source>
        <dbReference type="ARBA" id="ARBA00022833"/>
    </source>
</evidence>
<evidence type="ECO:0000256" key="5">
    <source>
        <dbReference type="ARBA" id="ARBA00022786"/>
    </source>
</evidence>